<gene>
    <name evidence="1" type="ORF">NEIELOOT_02814</name>
</gene>
<comment type="caution">
    <text evidence="1">The sequence shown here is derived from an EMBL/GenBank/DDBJ whole genome shotgun (WGS) entry which is preliminary data.</text>
</comment>
<organism evidence="1 2">
    <name type="scientific">Neisseria elongata subsp. glycolytica ATCC 29315</name>
    <dbReference type="NCBI Taxonomy" id="546263"/>
    <lineage>
        <taxon>Bacteria</taxon>
        <taxon>Pseudomonadati</taxon>
        <taxon>Pseudomonadota</taxon>
        <taxon>Betaproteobacteria</taxon>
        <taxon>Neisseriales</taxon>
        <taxon>Neisseriaceae</taxon>
        <taxon>Neisseria</taxon>
    </lineage>
</organism>
<proteinExistence type="predicted"/>
<evidence type="ECO:0000313" key="1">
    <source>
        <dbReference type="EMBL" id="EFE48457.1"/>
    </source>
</evidence>
<evidence type="ECO:0000313" key="2">
    <source>
        <dbReference type="Proteomes" id="UP000005536"/>
    </source>
</evidence>
<reference evidence="1 2" key="1">
    <citation type="submission" date="2010-02" db="EMBL/GenBank/DDBJ databases">
        <authorList>
            <person name="Weinstock G."/>
            <person name="Sodergren E."/>
            <person name="Clifton S."/>
            <person name="Fulton L."/>
            <person name="Fulton B."/>
            <person name="Courtney L."/>
            <person name="Fronick C."/>
            <person name="Harrison M."/>
            <person name="Strong C."/>
            <person name="Farmer C."/>
            <person name="Delahaunty K."/>
            <person name="Markovic C."/>
            <person name="Hall O."/>
            <person name="Minx P."/>
            <person name="Tomlinson C."/>
            <person name="Mitreva M."/>
            <person name="Nelson J."/>
            <person name="Hou S."/>
            <person name="Wollam A."/>
            <person name="Pepin K.H."/>
            <person name="Johnson M."/>
            <person name="Bhonagiri V."/>
            <person name="Zhang X."/>
            <person name="Suruliraj S."/>
            <person name="Warren W."/>
            <person name="Chinwalla A."/>
            <person name="Mardis E.R."/>
            <person name="Wilson R.K."/>
        </authorList>
    </citation>
    <scope>NUCLEOTIDE SEQUENCE [LARGE SCALE GENOMIC DNA]</scope>
    <source>
        <strain evidence="1 2">ATCC 29315</strain>
    </source>
</reference>
<accession>D4DUL9</accession>
<dbReference type="Proteomes" id="UP000005536">
    <property type="component" value="Unassembled WGS sequence"/>
</dbReference>
<dbReference type="AlphaFoldDB" id="D4DUL9"/>
<sequence length="42" mass="4819">MQFSNKKCDCCNRRNAIQSKQPTVAENLMAINNFFHLRGTTS</sequence>
<dbReference type="EMBL" id="ADBF01000254">
    <property type="protein sequence ID" value="EFE48457.1"/>
    <property type="molecule type" value="Genomic_DNA"/>
</dbReference>
<protein>
    <submittedName>
        <fullName evidence="1">Uncharacterized protein</fullName>
    </submittedName>
</protein>
<name>D4DUL9_NEIEG</name>